<dbReference type="Proteomes" id="UP001066276">
    <property type="component" value="Chromosome 1_2"/>
</dbReference>
<protein>
    <submittedName>
        <fullName evidence="2">Uncharacterized protein</fullName>
    </submittedName>
</protein>
<dbReference type="AlphaFoldDB" id="A0AAV7VYD0"/>
<proteinExistence type="predicted"/>
<sequence length="215" mass="24378">MMMYEQVKEIRKEEEQRKQPEISHYENKTLARVLIEIANASKLQADKLDTKIDVLQACTNFTTMVATKLEHLNQHIKQAQSFTKDKPVWCQCDAIVDKIPKLPEVMSTFIQYLRNEAQLNFKNKREGLSKALENNKPAQEVRMKTTNLESEGCDRDPYDSQNLKQPKKTKGKSSQKEKSEATKTLTITSPEAGEGSTNVPVASEADTTSEITLVT</sequence>
<evidence type="ECO:0000313" key="3">
    <source>
        <dbReference type="Proteomes" id="UP001066276"/>
    </source>
</evidence>
<feature type="region of interest" description="Disordered" evidence="1">
    <location>
        <begin position="145"/>
        <end position="215"/>
    </location>
</feature>
<name>A0AAV7VYD0_PLEWA</name>
<accession>A0AAV7VYD0</accession>
<keyword evidence="3" id="KW-1185">Reference proteome</keyword>
<dbReference type="EMBL" id="JANPWB010000002">
    <property type="protein sequence ID" value="KAJ1204984.1"/>
    <property type="molecule type" value="Genomic_DNA"/>
</dbReference>
<evidence type="ECO:0000313" key="2">
    <source>
        <dbReference type="EMBL" id="KAJ1204984.1"/>
    </source>
</evidence>
<comment type="caution">
    <text evidence="2">The sequence shown here is derived from an EMBL/GenBank/DDBJ whole genome shotgun (WGS) entry which is preliminary data.</text>
</comment>
<feature type="region of interest" description="Disordered" evidence="1">
    <location>
        <begin position="1"/>
        <end position="21"/>
    </location>
</feature>
<feature type="compositionally biased region" description="Polar residues" evidence="1">
    <location>
        <begin position="182"/>
        <end position="215"/>
    </location>
</feature>
<organism evidence="2 3">
    <name type="scientific">Pleurodeles waltl</name>
    <name type="common">Iberian ribbed newt</name>
    <dbReference type="NCBI Taxonomy" id="8319"/>
    <lineage>
        <taxon>Eukaryota</taxon>
        <taxon>Metazoa</taxon>
        <taxon>Chordata</taxon>
        <taxon>Craniata</taxon>
        <taxon>Vertebrata</taxon>
        <taxon>Euteleostomi</taxon>
        <taxon>Amphibia</taxon>
        <taxon>Batrachia</taxon>
        <taxon>Caudata</taxon>
        <taxon>Salamandroidea</taxon>
        <taxon>Salamandridae</taxon>
        <taxon>Pleurodelinae</taxon>
        <taxon>Pleurodeles</taxon>
    </lineage>
</organism>
<evidence type="ECO:0000256" key="1">
    <source>
        <dbReference type="SAM" id="MobiDB-lite"/>
    </source>
</evidence>
<gene>
    <name evidence="2" type="ORF">NDU88_000419</name>
</gene>
<reference evidence="2" key="1">
    <citation type="journal article" date="2022" name="bioRxiv">
        <title>Sequencing and chromosome-scale assembly of the giantPleurodeles waltlgenome.</title>
        <authorList>
            <person name="Brown T."/>
            <person name="Elewa A."/>
            <person name="Iarovenko S."/>
            <person name="Subramanian E."/>
            <person name="Araus A.J."/>
            <person name="Petzold A."/>
            <person name="Susuki M."/>
            <person name="Suzuki K.-i.T."/>
            <person name="Hayashi T."/>
            <person name="Toyoda A."/>
            <person name="Oliveira C."/>
            <person name="Osipova E."/>
            <person name="Leigh N.D."/>
            <person name="Simon A."/>
            <person name="Yun M.H."/>
        </authorList>
    </citation>
    <scope>NUCLEOTIDE SEQUENCE</scope>
    <source>
        <strain evidence="2">20211129_DDA</strain>
        <tissue evidence="2">Liver</tissue>
    </source>
</reference>